<evidence type="ECO:0000313" key="8">
    <source>
        <dbReference type="EMBL" id="GCF94233.1"/>
    </source>
</evidence>
<dbReference type="OrthoDB" id="9804366at2"/>
<dbReference type="GO" id="GO:0031071">
    <property type="term" value="F:cysteine desulfurase activity"/>
    <property type="evidence" value="ECO:0007669"/>
    <property type="project" value="UniProtKB-EC"/>
</dbReference>
<dbReference type="Gene3D" id="3.90.1150.10">
    <property type="entry name" value="Aspartate Aminotransferase, domain 1"/>
    <property type="match status" value="1"/>
</dbReference>
<dbReference type="InterPro" id="IPR000192">
    <property type="entry name" value="Aminotrans_V_dom"/>
</dbReference>
<comment type="caution">
    <text evidence="8">The sequence shown here is derived from an EMBL/GenBank/DDBJ whole genome shotgun (WGS) entry which is preliminary data.</text>
</comment>
<protein>
    <recommendedName>
        <fullName evidence="3">cysteine desulfurase</fullName>
        <ecNumber evidence="3">2.8.1.7</ecNumber>
    </recommendedName>
</protein>
<dbReference type="InterPro" id="IPR020578">
    <property type="entry name" value="Aminotrans_V_PyrdxlP_BS"/>
</dbReference>
<dbReference type="InterPro" id="IPR016454">
    <property type="entry name" value="Cysteine_dSase"/>
</dbReference>
<dbReference type="EC" id="2.8.1.7" evidence="3"/>
<comment type="catalytic activity">
    <reaction evidence="5">
        <text>(sulfur carrier)-H + L-cysteine = (sulfur carrier)-SH + L-alanine</text>
        <dbReference type="Rhea" id="RHEA:43892"/>
        <dbReference type="Rhea" id="RHEA-COMP:14737"/>
        <dbReference type="Rhea" id="RHEA-COMP:14739"/>
        <dbReference type="ChEBI" id="CHEBI:29917"/>
        <dbReference type="ChEBI" id="CHEBI:35235"/>
        <dbReference type="ChEBI" id="CHEBI:57972"/>
        <dbReference type="ChEBI" id="CHEBI:64428"/>
        <dbReference type="EC" id="2.8.1.7"/>
    </reaction>
</comment>
<evidence type="ECO:0000256" key="1">
    <source>
        <dbReference type="ARBA" id="ARBA00001933"/>
    </source>
</evidence>
<name>A0A4P5PLU0_9ENTE</name>
<gene>
    <name evidence="8" type="ORF">NRIC_21240</name>
</gene>
<dbReference type="InterPro" id="IPR010969">
    <property type="entry name" value="Cys_dSase-rel_unknwn_funct"/>
</dbReference>
<dbReference type="NCBIfam" id="TIGR01977">
    <property type="entry name" value="am_tr_V_EF2568"/>
    <property type="match status" value="1"/>
</dbReference>
<dbReference type="InterPro" id="IPR015424">
    <property type="entry name" value="PyrdxlP-dep_Trfase"/>
</dbReference>
<dbReference type="InterPro" id="IPR015421">
    <property type="entry name" value="PyrdxlP-dep_Trfase_major"/>
</dbReference>
<dbReference type="PANTHER" id="PTHR43586:SF4">
    <property type="entry name" value="ISOPENICILLIN N EPIMERASE"/>
    <property type="match status" value="1"/>
</dbReference>
<dbReference type="GO" id="GO:0008483">
    <property type="term" value="F:transaminase activity"/>
    <property type="evidence" value="ECO:0007669"/>
    <property type="project" value="UniProtKB-KW"/>
</dbReference>
<dbReference type="AlphaFoldDB" id="A0A4P5PLU0"/>
<dbReference type="Pfam" id="PF00266">
    <property type="entry name" value="Aminotran_5"/>
    <property type="match status" value="1"/>
</dbReference>
<keyword evidence="8" id="KW-0032">Aminotransferase</keyword>
<evidence type="ECO:0000259" key="7">
    <source>
        <dbReference type="Pfam" id="PF00266"/>
    </source>
</evidence>
<dbReference type="PROSITE" id="PS00595">
    <property type="entry name" value="AA_TRANSFER_CLASS_5"/>
    <property type="match status" value="1"/>
</dbReference>
<keyword evidence="8" id="KW-0808">Transferase</keyword>
<evidence type="ECO:0000313" key="9">
    <source>
        <dbReference type="Proteomes" id="UP000290567"/>
    </source>
</evidence>
<evidence type="ECO:0000256" key="5">
    <source>
        <dbReference type="ARBA" id="ARBA00050776"/>
    </source>
</evidence>
<sequence length="380" mass="40958">MIYLDNSATTLKKPAAVVEAVTAALTQLGNSGRGVHEDSLKSSEVIFQARQLLCRLVNGEQARQIVFTSGATESLNLAIEGMHGSGDHVITTVLEHNSVLRPLYRLQAEKGLELTIVPADRQGQLDYAAMAGAIQENTKSIIVTHASNVTGNVVDLQTIRDICQTHGLYLIVDASQSAGILPIDVQELRIDVLCFTGHKSLYGPQGTGGLYVRPGLKLRPLKVGGSGIDTFNPVHPTNFPTALEAGTLNGHGIAGLSAGVEYLLSEGLEAIYQKTRSLLELFYHEAVQIEDLIVYGDFSAKVRCPILSINLGERDSAEVSDLLAYEYGIATRPGGHCAPLMHKALGTEEQGVVRFSLSSFTTEFEIMEAIHALQKIRQKG</sequence>
<evidence type="ECO:0000256" key="2">
    <source>
        <dbReference type="ARBA" id="ARBA00010447"/>
    </source>
</evidence>
<dbReference type="Proteomes" id="UP000290567">
    <property type="component" value="Unassembled WGS sequence"/>
</dbReference>
<dbReference type="Gene3D" id="3.40.640.10">
    <property type="entry name" value="Type I PLP-dependent aspartate aminotransferase-like (Major domain)"/>
    <property type="match status" value="1"/>
</dbReference>
<organism evidence="8 9">
    <name type="scientific">Enterococcus florum</name>
    <dbReference type="NCBI Taxonomy" id="2480627"/>
    <lineage>
        <taxon>Bacteria</taxon>
        <taxon>Bacillati</taxon>
        <taxon>Bacillota</taxon>
        <taxon>Bacilli</taxon>
        <taxon>Lactobacillales</taxon>
        <taxon>Enterococcaceae</taxon>
        <taxon>Enterococcus</taxon>
    </lineage>
</organism>
<proteinExistence type="inferred from homology"/>
<dbReference type="EMBL" id="BJCC01000015">
    <property type="protein sequence ID" value="GCF94233.1"/>
    <property type="molecule type" value="Genomic_DNA"/>
</dbReference>
<keyword evidence="4" id="KW-0663">Pyridoxal phosphate</keyword>
<accession>A0A4P5PLU0</accession>
<dbReference type="RefSeq" id="WP_146622664.1">
    <property type="nucleotide sequence ID" value="NZ_BJCC01000015.1"/>
</dbReference>
<comment type="cofactor">
    <cofactor evidence="1 6">
        <name>pyridoxal 5'-phosphate</name>
        <dbReference type="ChEBI" id="CHEBI:597326"/>
    </cofactor>
</comment>
<dbReference type="PIRSF" id="PIRSF005572">
    <property type="entry name" value="NifS"/>
    <property type="match status" value="1"/>
</dbReference>
<feature type="domain" description="Aminotransferase class V" evidence="7">
    <location>
        <begin position="2"/>
        <end position="366"/>
    </location>
</feature>
<dbReference type="SUPFAM" id="SSF53383">
    <property type="entry name" value="PLP-dependent transferases"/>
    <property type="match status" value="1"/>
</dbReference>
<comment type="similarity">
    <text evidence="2">Belongs to the class-V pyridoxal-phosphate-dependent aminotransferase family. Csd subfamily.</text>
</comment>
<reference evidence="9" key="1">
    <citation type="submission" date="2019-02" db="EMBL/GenBank/DDBJ databases">
        <title>Draft genome sequence of Enterococcus sp. Gos25-1.</title>
        <authorList>
            <person name="Tanaka N."/>
            <person name="Shiwa Y."/>
            <person name="Fujita N."/>
        </authorList>
    </citation>
    <scope>NUCLEOTIDE SEQUENCE [LARGE SCALE GENOMIC DNA]</scope>
    <source>
        <strain evidence="9">Gos25-1</strain>
    </source>
</reference>
<dbReference type="PANTHER" id="PTHR43586">
    <property type="entry name" value="CYSTEINE DESULFURASE"/>
    <property type="match status" value="1"/>
</dbReference>
<dbReference type="InterPro" id="IPR015422">
    <property type="entry name" value="PyrdxlP-dep_Trfase_small"/>
</dbReference>
<evidence type="ECO:0000256" key="6">
    <source>
        <dbReference type="RuleBase" id="RU004504"/>
    </source>
</evidence>
<evidence type="ECO:0000256" key="3">
    <source>
        <dbReference type="ARBA" id="ARBA00012239"/>
    </source>
</evidence>
<evidence type="ECO:0000256" key="4">
    <source>
        <dbReference type="ARBA" id="ARBA00022898"/>
    </source>
</evidence>
<keyword evidence="9" id="KW-1185">Reference proteome</keyword>